<gene>
    <name evidence="2" type="ORF">H0A75_05920</name>
</gene>
<organism evidence="2 3">
    <name type="scientific">Candidatus Methanofishera endochildressiae</name>
    <dbReference type="NCBI Taxonomy" id="2738884"/>
    <lineage>
        <taxon>Bacteria</taxon>
        <taxon>Pseudomonadati</taxon>
        <taxon>Pseudomonadota</taxon>
        <taxon>Gammaproteobacteria</taxon>
        <taxon>Candidatus Methanofishera</taxon>
    </lineage>
</organism>
<name>A0A7Z0MNY5_9GAMM</name>
<dbReference type="AlphaFoldDB" id="A0A7Z0MNY5"/>
<comment type="caution">
    <text evidence="2">The sequence shown here is derived from an EMBL/GenBank/DDBJ whole genome shotgun (WGS) entry which is preliminary data.</text>
</comment>
<evidence type="ECO:0000313" key="3">
    <source>
        <dbReference type="Proteomes" id="UP000537890"/>
    </source>
</evidence>
<sequence length="69" mass="7875">MRILAKSICNDFEKKKASSQWGNDCRQNITNITENGTNVIDGLTKRQTKDAEQSNTEPDVDDKSKLFKR</sequence>
<feature type="region of interest" description="Disordered" evidence="1">
    <location>
        <begin position="45"/>
        <end position="69"/>
    </location>
</feature>
<evidence type="ECO:0000256" key="1">
    <source>
        <dbReference type="SAM" id="MobiDB-lite"/>
    </source>
</evidence>
<evidence type="ECO:0000313" key="2">
    <source>
        <dbReference type="EMBL" id="NYT47174.1"/>
    </source>
</evidence>
<accession>A0A7Z0MNY5</accession>
<dbReference type="EMBL" id="JACCHS010000099">
    <property type="protein sequence ID" value="NYT47174.1"/>
    <property type="molecule type" value="Genomic_DNA"/>
</dbReference>
<protein>
    <submittedName>
        <fullName evidence="2">Uncharacterized protein</fullName>
    </submittedName>
</protein>
<dbReference type="Proteomes" id="UP000537890">
    <property type="component" value="Unassembled WGS sequence"/>
</dbReference>
<proteinExistence type="predicted"/>
<reference evidence="2 3" key="1">
    <citation type="submission" date="2020-05" db="EMBL/GenBank/DDBJ databases">
        <title>Horizontal transmission and recombination maintain forever young bacterial symbiont genomes.</title>
        <authorList>
            <person name="Russell S.L."/>
            <person name="Pepper-Tunick E."/>
            <person name="Svedberg J."/>
            <person name="Byrne A."/>
            <person name="Ruelas Castillo J."/>
            <person name="Vollmers C."/>
            <person name="Beinart R.A."/>
            <person name="Corbett-Detig R."/>
        </authorList>
    </citation>
    <scope>NUCLEOTIDE SEQUENCE [LARGE SCALE GENOMIC DNA]</scope>
    <source>
        <strain evidence="2">4727-3</strain>
    </source>
</reference>